<evidence type="ECO:0000259" key="2">
    <source>
        <dbReference type="Pfam" id="PF26616"/>
    </source>
</evidence>
<dbReference type="EMBL" id="MU854592">
    <property type="protein sequence ID" value="KAK4032595.1"/>
    <property type="molecule type" value="Genomic_DNA"/>
</dbReference>
<dbReference type="Proteomes" id="UP001303115">
    <property type="component" value="Unassembled WGS sequence"/>
</dbReference>
<dbReference type="InterPro" id="IPR058257">
    <property type="entry name" value="CorA-like_dom"/>
</dbReference>
<sequence length="465" mass="52510">MNIQDLLCEPTVSPAAVALGPTNPPAVETKTRRNFEEYPRAAALDWELMPHEADEAEEHFQRLQMEQTRLFSNSHHMIDVLESSSDAAVDEPRKYSFTNVDKLEEHLLSRDKALIRHVFIEADDSPSPLNCSVSMLKCVLAYEQVPPAFLKAVYAFGDRPGDLADAGLASFGRHSRTYRGHTEASENVHLSCEWYLVRSFEKRQGDVMHSRDWPWLPRQMAVYHSFNHENGRSFFLTIRGNGLFRKQIQARRSLLASPPVKGPHAQREAALQTALTTHLMYLSWCCRHWGQFIDDVRTMVWEFLIPTRTRPRALDREPEEVGTPGLGAILTKITFRDLQNMNGHADYLRNALLNLTETGRIVRSMTCVPFSWARTPASTGSKASISRFSCELQSFAATIEVAEDQLRALAAELGQGIELHKKGLDLRVWHEQQQLENKGHSILQKSPIKAEDAEPGLASVDDSGS</sequence>
<accession>A0AAN6SMI3</accession>
<gene>
    <name evidence="3" type="ORF">C8A01DRAFT_40957</name>
</gene>
<dbReference type="AlphaFoldDB" id="A0AAN6SMI3"/>
<dbReference type="Pfam" id="PF26616">
    <property type="entry name" value="CorA-like"/>
    <property type="match status" value="1"/>
</dbReference>
<evidence type="ECO:0000313" key="3">
    <source>
        <dbReference type="EMBL" id="KAK4032595.1"/>
    </source>
</evidence>
<keyword evidence="4" id="KW-1185">Reference proteome</keyword>
<feature type="domain" description="CorA-like transporter" evidence="2">
    <location>
        <begin position="33"/>
        <end position="298"/>
    </location>
</feature>
<organism evidence="3 4">
    <name type="scientific">Parachaetomium inaequale</name>
    <dbReference type="NCBI Taxonomy" id="2588326"/>
    <lineage>
        <taxon>Eukaryota</taxon>
        <taxon>Fungi</taxon>
        <taxon>Dikarya</taxon>
        <taxon>Ascomycota</taxon>
        <taxon>Pezizomycotina</taxon>
        <taxon>Sordariomycetes</taxon>
        <taxon>Sordariomycetidae</taxon>
        <taxon>Sordariales</taxon>
        <taxon>Chaetomiaceae</taxon>
        <taxon>Parachaetomium</taxon>
    </lineage>
</organism>
<feature type="region of interest" description="Disordered" evidence="1">
    <location>
        <begin position="440"/>
        <end position="465"/>
    </location>
</feature>
<protein>
    <recommendedName>
        <fullName evidence="2">CorA-like transporter domain-containing protein</fullName>
    </recommendedName>
</protein>
<comment type="caution">
    <text evidence="3">The sequence shown here is derived from an EMBL/GenBank/DDBJ whole genome shotgun (WGS) entry which is preliminary data.</text>
</comment>
<reference evidence="4" key="1">
    <citation type="journal article" date="2023" name="Mol. Phylogenet. Evol.">
        <title>Genome-scale phylogeny and comparative genomics of the fungal order Sordariales.</title>
        <authorList>
            <person name="Hensen N."/>
            <person name="Bonometti L."/>
            <person name="Westerberg I."/>
            <person name="Brannstrom I.O."/>
            <person name="Guillou S."/>
            <person name="Cros-Aarteil S."/>
            <person name="Calhoun S."/>
            <person name="Haridas S."/>
            <person name="Kuo A."/>
            <person name="Mondo S."/>
            <person name="Pangilinan J."/>
            <person name="Riley R."/>
            <person name="LaButti K."/>
            <person name="Andreopoulos B."/>
            <person name="Lipzen A."/>
            <person name="Chen C."/>
            <person name="Yan M."/>
            <person name="Daum C."/>
            <person name="Ng V."/>
            <person name="Clum A."/>
            <person name="Steindorff A."/>
            <person name="Ohm R.A."/>
            <person name="Martin F."/>
            <person name="Silar P."/>
            <person name="Natvig D.O."/>
            <person name="Lalanne C."/>
            <person name="Gautier V."/>
            <person name="Ament-Velasquez S.L."/>
            <person name="Kruys A."/>
            <person name="Hutchinson M.I."/>
            <person name="Powell A.J."/>
            <person name="Barry K."/>
            <person name="Miller A.N."/>
            <person name="Grigoriev I.V."/>
            <person name="Debuchy R."/>
            <person name="Gladieux P."/>
            <person name="Hiltunen Thoren M."/>
            <person name="Johannesson H."/>
        </authorList>
    </citation>
    <scope>NUCLEOTIDE SEQUENCE [LARGE SCALE GENOMIC DNA]</scope>
    <source>
        <strain evidence="4">CBS 284.82</strain>
    </source>
</reference>
<proteinExistence type="predicted"/>
<evidence type="ECO:0000313" key="4">
    <source>
        <dbReference type="Proteomes" id="UP001303115"/>
    </source>
</evidence>
<evidence type="ECO:0000256" key="1">
    <source>
        <dbReference type="SAM" id="MobiDB-lite"/>
    </source>
</evidence>
<name>A0AAN6SMI3_9PEZI</name>